<gene>
    <name evidence="1" type="ORF">ACFSJT_15680</name>
</gene>
<keyword evidence="2" id="KW-1185">Reference proteome</keyword>
<dbReference type="SUPFAM" id="SSF69754">
    <property type="entry name" value="Ribosome binding protein Y (YfiA homologue)"/>
    <property type="match status" value="1"/>
</dbReference>
<comment type="caution">
    <text evidence="1">The sequence shown here is derived from an EMBL/GenBank/DDBJ whole genome shotgun (WGS) entry which is preliminary data.</text>
</comment>
<reference evidence="2" key="1">
    <citation type="journal article" date="2019" name="Int. J. Syst. Evol. Microbiol.">
        <title>The Global Catalogue of Microorganisms (GCM) 10K type strain sequencing project: providing services to taxonomists for standard genome sequencing and annotation.</title>
        <authorList>
            <consortium name="The Broad Institute Genomics Platform"/>
            <consortium name="The Broad Institute Genome Sequencing Center for Infectious Disease"/>
            <person name="Wu L."/>
            <person name="Ma J."/>
        </authorList>
    </citation>
    <scope>NUCLEOTIDE SEQUENCE [LARGE SCALE GENOMIC DNA]</scope>
    <source>
        <strain evidence="2">DT92</strain>
    </source>
</reference>
<dbReference type="Gene3D" id="3.30.160.100">
    <property type="entry name" value="Ribosome hibernation promotion factor-like"/>
    <property type="match status" value="1"/>
</dbReference>
<protein>
    <submittedName>
        <fullName evidence="1">HPF/RaiA family ribosome-associated protein</fullName>
    </submittedName>
</protein>
<evidence type="ECO:0000313" key="2">
    <source>
        <dbReference type="Proteomes" id="UP001597344"/>
    </source>
</evidence>
<accession>A0ABW5AZ82</accession>
<dbReference type="EMBL" id="JBHUHY010000016">
    <property type="protein sequence ID" value="MFD2188244.1"/>
    <property type="molecule type" value="Genomic_DNA"/>
</dbReference>
<dbReference type="Proteomes" id="UP001597344">
    <property type="component" value="Unassembled WGS sequence"/>
</dbReference>
<organism evidence="1 2">
    <name type="scientific">Aquimarina celericrescens</name>
    <dbReference type="NCBI Taxonomy" id="1964542"/>
    <lineage>
        <taxon>Bacteria</taxon>
        <taxon>Pseudomonadati</taxon>
        <taxon>Bacteroidota</taxon>
        <taxon>Flavobacteriia</taxon>
        <taxon>Flavobacteriales</taxon>
        <taxon>Flavobacteriaceae</taxon>
        <taxon>Aquimarina</taxon>
    </lineage>
</organism>
<dbReference type="InterPro" id="IPR003489">
    <property type="entry name" value="RHF/RaiA"/>
</dbReference>
<dbReference type="InterPro" id="IPR036567">
    <property type="entry name" value="RHF-like"/>
</dbReference>
<evidence type="ECO:0000313" key="1">
    <source>
        <dbReference type="EMBL" id="MFD2188244.1"/>
    </source>
</evidence>
<dbReference type="Pfam" id="PF02482">
    <property type="entry name" value="Ribosomal_S30AE"/>
    <property type="match status" value="1"/>
</dbReference>
<proteinExistence type="predicted"/>
<sequence>MKTIFEYTNVTASDRLESFTIKKMKKIFDQYPFVIRGDVFFKKENKNNEKGHICGIRLSAPGPRLYASSDEKNFENAISNTIDDLKDQLQKRKMKLYKSA</sequence>
<name>A0ABW5AZ82_9FLAO</name>
<dbReference type="RefSeq" id="WP_378321266.1">
    <property type="nucleotide sequence ID" value="NZ_JBHUHY010000016.1"/>
</dbReference>